<name>A0A1H2PWA9_9BURK</name>
<protein>
    <recommendedName>
        <fullName evidence="3">AB hydrolase-1 domain-containing protein</fullName>
    </recommendedName>
</protein>
<feature type="active site" description="Charge relay system" evidence="2">
    <location>
        <position position="281"/>
    </location>
</feature>
<dbReference type="EMBL" id="FNLO01000020">
    <property type="protein sequence ID" value="SDV51637.1"/>
    <property type="molecule type" value="Genomic_DNA"/>
</dbReference>
<evidence type="ECO:0000313" key="5">
    <source>
        <dbReference type="Proteomes" id="UP000243719"/>
    </source>
</evidence>
<dbReference type="PANTHER" id="PTHR10794:SF94">
    <property type="entry name" value="ESTERASE YHET-RELATED"/>
    <property type="match status" value="1"/>
</dbReference>
<dbReference type="InterPro" id="IPR029058">
    <property type="entry name" value="AB_hydrolase_fold"/>
</dbReference>
<dbReference type="InterPro" id="IPR000073">
    <property type="entry name" value="AB_hydrolase_1"/>
</dbReference>
<feature type="active site" description="Charge relay system" evidence="2">
    <location>
        <position position="155"/>
    </location>
</feature>
<evidence type="ECO:0000256" key="1">
    <source>
        <dbReference type="ARBA" id="ARBA00010884"/>
    </source>
</evidence>
<evidence type="ECO:0000259" key="3">
    <source>
        <dbReference type="Pfam" id="PF00561"/>
    </source>
</evidence>
<evidence type="ECO:0000313" key="4">
    <source>
        <dbReference type="EMBL" id="SDV51637.1"/>
    </source>
</evidence>
<dbReference type="SUPFAM" id="SSF53474">
    <property type="entry name" value="alpha/beta-Hydrolases"/>
    <property type="match status" value="1"/>
</dbReference>
<dbReference type="Pfam" id="PF00561">
    <property type="entry name" value="Abhydrolase_1"/>
    <property type="match status" value="1"/>
</dbReference>
<sequence length="346" mass="37384">MRAPAGAVAGPAPHTSDYPAPWWLPGGHLQTILPATVFGAPPVAYRRERWTTPDDDFIDVDWHATSAAPATSGRPLLVLFHGLEGSAESHYARALMTVAAARGWQAAVPHFRSCSGELNRLPRFYHSGDAAEIDWILRRMRARAPHAPLFVAGVSLGANALLCWLGQQAQDAAWVRAAAAVSAPIDLERAGDALGRGLNMIYTRHFLATLKRKSLAKLARFPGLFDADAVRAARDLRAFDDLVTAPLHGFAGVDDYWRRASSRRWLQHIAVPTLLLNAANDPFTPLGTLPGPGEVSPSVLIERPAQGGHVGFATGTLGEAMRRTSNGWLAARLAAFFDDYTETDHG</sequence>
<evidence type="ECO:0000256" key="2">
    <source>
        <dbReference type="PIRSR" id="PIRSR005211-1"/>
    </source>
</evidence>
<dbReference type="Proteomes" id="UP000243719">
    <property type="component" value="Unassembled WGS sequence"/>
</dbReference>
<gene>
    <name evidence="4" type="ORF">SAMN05216551_12025</name>
</gene>
<dbReference type="STRING" id="1770053.SAMN05216551_12025"/>
<proteinExistence type="inferred from homology"/>
<dbReference type="GO" id="GO:0034338">
    <property type="term" value="F:short-chain carboxylesterase activity"/>
    <property type="evidence" value="ECO:0007669"/>
    <property type="project" value="TreeGrafter"/>
</dbReference>
<dbReference type="Gene3D" id="3.40.50.1820">
    <property type="entry name" value="alpha/beta hydrolase"/>
    <property type="match status" value="1"/>
</dbReference>
<feature type="domain" description="AB hydrolase-1" evidence="3">
    <location>
        <begin position="75"/>
        <end position="315"/>
    </location>
</feature>
<feature type="active site" description="Charge relay system" evidence="2">
    <location>
        <position position="309"/>
    </location>
</feature>
<keyword evidence="5" id="KW-1185">Reference proteome</keyword>
<comment type="similarity">
    <text evidence="1">Belongs to the AB hydrolase superfamily. AB hydrolase 4 family.</text>
</comment>
<organism evidence="4 5">
    <name type="scientific">Chitinasiproducens palmae</name>
    <dbReference type="NCBI Taxonomy" id="1770053"/>
    <lineage>
        <taxon>Bacteria</taxon>
        <taxon>Pseudomonadati</taxon>
        <taxon>Pseudomonadota</taxon>
        <taxon>Betaproteobacteria</taxon>
        <taxon>Burkholderiales</taxon>
        <taxon>Burkholderiaceae</taxon>
        <taxon>Chitinasiproducens</taxon>
    </lineage>
</organism>
<dbReference type="InterPro" id="IPR050960">
    <property type="entry name" value="AB_hydrolase_4_sf"/>
</dbReference>
<dbReference type="RefSeq" id="WP_211435397.1">
    <property type="nucleotide sequence ID" value="NZ_FNLO01000020.1"/>
</dbReference>
<dbReference type="PIRSF" id="PIRSF005211">
    <property type="entry name" value="Ab_hydro_YheT"/>
    <property type="match status" value="1"/>
</dbReference>
<dbReference type="InterPro" id="IPR012020">
    <property type="entry name" value="ABHD4"/>
</dbReference>
<dbReference type="PANTHER" id="PTHR10794">
    <property type="entry name" value="ABHYDROLASE DOMAIN-CONTAINING PROTEIN"/>
    <property type="match status" value="1"/>
</dbReference>
<reference evidence="5" key="1">
    <citation type="submission" date="2016-09" db="EMBL/GenBank/DDBJ databases">
        <authorList>
            <person name="Varghese N."/>
            <person name="Submissions S."/>
        </authorList>
    </citation>
    <scope>NUCLEOTIDE SEQUENCE [LARGE SCALE GENOMIC DNA]</scope>
    <source>
        <strain evidence="5">JS23</strain>
    </source>
</reference>
<dbReference type="AlphaFoldDB" id="A0A1H2PWA9"/>
<accession>A0A1H2PWA9</accession>
<dbReference type="GO" id="GO:0047372">
    <property type="term" value="F:monoacylglycerol lipase activity"/>
    <property type="evidence" value="ECO:0007669"/>
    <property type="project" value="TreeGrafter"/>
</dbReference>